<feature type="transmembrane region" description="Helical" evidence="5">
    <location>
        <begin position="95"/>
        <end position="114"/>
    </location>
</feature>
<evidence type="ECO:0000256" key="3">
    <source>
        <dbReference type="ARBA" id="ARBA00022989"/>
    </source>
</evidence>
<gene>
    <name evidence="7" type="ORF">SAMN06273572_101500</name>
</gene>
<keyword evidence="3 5" id="KW-1133">Transmembrane helix</keyword>
<dbReference type="EMBL" id="OCTN01000001">
    <property type="protein sequence ID" value="SOH92652.1"/>
    <property type="molecule type" value="Genomic_DNA"/>
</dbReference>
<protein>
    <submittedName>
        <fullName evidence="7">Uncharacterized membrane protein</fullName>
    </submittedName>
</protein>
<feature type="transmembrane region" description="Helical" evidence="5">
    <location>
        <begin position="65"/>
        <end position="83"/>
    </location>
</feature>
<dbReference type="InterPro" id="IPR009915">
    <property type="entry name" value="NnrU_dom"/>
</dbReference>
<feature type="domain" description="NnrU" evidence="6">
    <location>
        <begin position="5"/>
        <end position="177"/>
    </location>
</feature>
<evidence type="ECO:0000313" key="8">
    <source>
        <dbReference type="Proteomes" id="UP000220034"/>
    </source>
</evidence>
<evidence type="ECO:0000256" key="4">
    <source>
        <dbReference type="ARBA" id="ARBA00023136"/>
    </source>
</evidence>
<evidence type="ECO:0000256" key="5">
    <source>
        <dbReference type="SAM" id="Phobius"/>
    </source>
</evidence>
<evidence type="ECO:0000256" key="2">
    <source>
        <dbReference type="ARBA" id="ARBA00022692"/>
    </source>
</evidence>
<feature type="transmembrane region" description="Helical" evidence="5">
    <location>
        <begin position="120"/>
        <end position="138"/>
    </location>
</feature>
<accession>A0A2C9CN47</accession>
<evidence type="ECO:0000259" key="6">
    <source>
        <dbReference type="Pfam" id="PF07298"/>
    </source>
</evidence>
<comment type="subcellular location">
    <subcellularLocation>
        <location evidence="1">Membrane</location>
        <topology evidence="1">Multi-pass membrane protein</topology>
    </subcellularLocation>
</comment>
<keyword evidence="4 5" id="KW-0472">Membrane</keyword>
<organism evidence="7 8">
    <name type="scientific">Pontivivens marinum</name>
    <dbReference type="NCBI Taxonomy" id="1690039"/>
    <lineage>
        <taxon>Bacteria</taxon>
        <taxon>Pseudomonadati</taxon>
        <taxon>Pseudomonadota</taxon>
        <taxon>Alphaproteobacteria</taxon>
        <taxon>Rhodobacterales</taxon>
        <taxon>Paracoccaceae</taxon>
        <taxon>Pontivivens</taxon>
    </lineage>
</organism>
<evidence type="ECO:0000313" key="7">
    <source>
        <dbReference type="EMBL" id="SOH92652.1"/>
    </source>
</evidence>
<proteinExistence type="predicted"/>
<feature type="transmembrane region" description="Helical" evidence="5">
    <location>
        <begin position="35"/>
        <end position="53"/>
    </location>
</feature>
<sequence length="183" mass="19939">MFFAILILGVALWWAAHLFKRIAPDARSNMGDKGRGVIAALVGISVLLMIVGFRGTEFIAVWYPPAWTVHLNNLMMLGAIFLLGAGHSKGRARTWFRHPMLMGIIVWTSAHLLVNGDLAAIILFGGLGLWALTSIAVINRAEPVWQRPEAGPAKGDIRLVVITLVMFAVFTGIHSLFVSPFPG</sequence>
<feature type="transmembrane region" description="Helical" evidence="5">
    <location>
        <begin position="159"/>
        <end position="177"/>
    </location>
</feature>
<dbReference type="Proteomes" id="UP000220034">
    <property type="component" value="Unassembled WGS sequence"/>
</dbReference>
<dbReference type="RefSeq" id="WP_097928219.1">
    <property type="nucleotide sequence ID" value="NZ_OCTN01000001.1"/>
</dbReference>
<dbReference type="Pfam" id="PF07298">
    <property type="entry name" value="NnrU"/>
    <property type="match status" value="1"/>
</dbReference>
<keyword evidence="2 5" id="KW-0812">Transmembrane</keyword>
<feature type="transmembrane region" description="Helical" evidence="5">
    <location>
        <begin position="6"/>
        <end position="23"/>
    </location>
</feature>
<dbReference type="OrthoDB" id="5293641at2"/>
<keyword evidence="8" id="KW-1185">Reference proteome</keyword>
<dbReference type="GO" id="GO:0016020">
    <property type="term" value="C:membrane"/>
    <property type="evidence" value="ECO:0007669"/>
    <property type="project" value="UniProtKB-SubCell"/>
</dbReference>
<name>A0A2C9CN47_9RHOB</name>
<dbReference type="AlphaFoldDB" id="A0A2C9CN47"/>
<reference evidence="8" key="1">
    <citation type="submission" date="2017-09" db="EMBL/GenBank/DDBJ databases">
        <authorList>
            <person name="Varghese N."/>
            <person name="Submissions S."/>
        </authorList>
    </citation>
    <scope>NUCLEOTIDE SEQUENCE [LARGE SCALE GENOMIC DNA]</scope>
    <source>
        <strain evidence="8">C7</strain>
    </source>
</reference>
<evidence type="ECO:0000256" key="1">
    <source>
        <dbReference type="ARBA" id="ARBA00004141"/>
    </source>
</evidence>